<evidence type="ECO:0000313" key="1">
    <source>
        <dbReference type="EMBL" id="CAI9713064.1"/>
    </source>
</evidence>
<proteinExistence type="predicted"/>
<name>A0ACB0FK80_RANTA</name>
<reference evidence="1" key="1">
    <citation type="submission" date="2023-05" db="EMBL/GenBank/DDBJ databases">
        <authorList>
            <consortium name="ELIXIR-Norway"/>
        </authorList>
    </citation>
    <scope>NUCLEOTIDE SEQUENCE</scope>
</reference>
<protein>
    <submittedName>
        <fullName evidence="1">Uncharacterized protein</fullName>
    </submittedName>
</protein>
<sequence>MVPWESRPGSGITTGPGQQQVTSRDVALLELGKGVWRALQWAAAGVWTTELQKHQASLTRPREQPASTQMHSGRFAVFMIPSTTSPPFAITILGNKSLPAWKHQALGTGKVGADGPRECPDRKDPEWQLEMGQGHPTAPQEAPSTGPTCGIAHREFQASP</sequence>
<accession>A0ACB0FK80</accession>
<dbReference type="EMBL" id="OX596092">
    <property type="protein sequence ID" value="CAI9713064.1"/>
    <property type="molecule type" value="Genomic_DNA"/>
</dbReference>
<gene>
    <name evidence="1" type="ORF">MRATA1EN3_LOCUS24277</name>
</gene>
<dbReference type="Proteomes" id="UP001162501">
    <property type="component" value="Chromosome 8"/>
</dbReference>
<evidence type="ECO:0000313" key="2">
    <source>
        <dbReference type="Proteomes" id="UP001162501"/>
    </source>
</evidence>
<organism evidence="1 2">
    <name type="scientific">Rangifer tarandus platyrhynchus</name>
    <name type="common">Svalbard reindeer</name>
    <dbReference type="NCBI Taxonomy" id="3082113"/>
    <lineage>
        <taxon>Eukaryota</taxon>
        <taxon>Metazoa</taxon>
        <taxon>Chordata</taxon>
        <taxon>Craniata</taxon>
        <taxon>Vertebrata</taxon>
        <taxon>Euteleostomi</taxon>
        <taxon>Mammalia</taxon>
        <taxon>Eutheria</taxon>
        <taxon>Laurasiatheria</taxon>
        <taxon>Artiodactyla</taxon>
        <taxon>Ruminantia</taxon>
        <taxon>Pecora</taxon>
        <taxon>Cervidae</taxon>
        <taxon>Odocoileinae</taxon>
        <taxon>Rangifer</taxon>
    </lineage>
</organism>